<dbReference type="SMART" id="SM00248">
    <property type="entry name" value="ANK"/>
    <property type="match status" value="5"/>
</dbReference>
<dbReference type="PANTHER" id="PTHR24171">
    <property type="entry name" value="ANKYRIN REPEAT DOMAIN-CONTAINING PROTEIN 39-RELATED"/>
    <property type="match status" value="1"/>
</dbReference>
<dbReference type="AlphaFoldDB" id="A0A3F2S482"/>
<name>A0A3F2S482_9STRA</name>
<evidence type="ECO:0000259" key="6">
    <source>
        <dbReference type="PROSITE" id="PS51698"/>
    </source>
</evidence>
<feature type="repeat" description="ANK" evidence="4">
    <location>
        <begin position="302"/>
        <end position="334"/>
    </location>
</feature>
<dbReference type="Proteomes" id="UP000277300">
    <property type="component" value="Unassembled WGS sequence"/>
</dbReference>
<evidence type="ECO:0000313" key="9">
    <source>
        <dbReference type="Proteomes" id="UP000277300"/>
    </source>
</evidence>
<dbReference type="SUPFAM" id="SSF48403">
    <property type="entry name" value="Ankyrin repeat"/>
    <property type="match status" value="1"/>
</dbReference>
<dbReference type="PROSITE" id="PS50088">
    <property type="entry name" value="ANK_REPEAT"/>
    <property type="match status" value="4"/>
</dbReference>
<dbReference type="InterPro" id="IPR013083">
    <property type="entry name" value="Znf_RING/FYVE/PHD"/>
</dbReference>
<dbReference type="InterPro" id="IPR003613">
    <property type="entry name" value="Ubox_domain"/>
</dbReference>
<feature type="compositionally biased region" description="Basic and acidic residues" evidence="5">
    <location>
        <begin position="564"/>
        <end position="582"/>
    </location>
</feature>
<feature type="repeat" description="ANK" evidence="4">
    <location>
        <begin position="229"/>
        <end position="261"/>
    </location>
</feature>
<dbReference type="EMBL" id="MBDO02000007">
    <property type="protein sequence ID" value="RLN69150.1"/>
    <property type="molecule type" value="Genomic_DNA"/>
</dbReference>
<proteinExistence type="predicted"/>
<dbReference type="InterPro" id="IPR036770">
    <property type="entry name" value="Ankyrin_rpt-contain_sf"/>
</dbReference>
<dbReference type="PROSITE" id="PS50297">
    <property type="entry name" value="ANK_REP_REGION"/>
    <property type="match status" value="3"/>
</dbReference>
<dbReference type="OrthoDB" id="20872at2759"/>
<dbReference type="Gene3D" id="3.30.40.10">
    <property type="entry name" value="Zinc/RING finger domain, C3HC4 (zinc finger)"/>
    <property type="match status" value="1"/>
</dbReference>
<evidence type="ECO:0000256" key="3">
    <source>
        <dbReference type="ARBA" id="ARBA00023043"/>
    </source>
</evidence>
<dbReference type="InterPro" id="IPR000010">
    <property type="entry name" value="Cystatin_dom"/>
</dbReference>
<dbReference type="SUPFAM" id="SSF54403">
    <property type="entry name" value="Cystatin/monellin"/>
    <property type="match status" value="1"/>
</dbReference>
<feature type="region of interest" description="Disordered" evidence="5">
    <location>
        <begin position="564"/>
        <end position="605"/>
    </location>
</feature>
<gene>
    <name evidence="7" type="ORF">BBJ29_000829</name>
    <name evidence="8" type="ORF">BBP00_00000545</name>
</gene>
<feature type="domain" description="U-box" evidence="6">
    <location>
        <begin position="499"/>
        <end position="573"/>
    </location>
</feature>
<feature type="repeat" description="ANK" evidence="4">
    <location>
        <begin position="335"/>
        <end position="367"/>
    </location>
</feature>
<dbReference type="Gene3D" id="1.25.40.20">
    <property type="entry name" value="Ankyrin repeat-containing domain"/>
    <property type="match status" value="2"/>
</dbReference>
<dbReference type="EMBL" id="MBAD02000408">
    <property type="protein sequence ID" value="RLN68258.1"/>
    <property type="molecule type" value="Genomic_DNA"/>
</dbReference>
<dbReference type="InterPro" id="IPR045210">
    <property type="entry name" value="RING-Ubox_PUB"/>
</dbReference>
<dbReference type="InterPro" id="IPR046350">
    <property type="entry name" value="Cystatin_sf"/>
</dbReference>
<evidence type="ECO:0000256" key="5">
    <source>
        <dbReference type="SAM" id="MobiDB-lite"/>
    </source>
</evidence>
<dbReference type="Proteomes" id="UP000284657">
    <property type="component" value="Unassembled WGS sequence"/>
</dbReference>
<dbReference type="CDD" id="cd16664">
    <property type="entry name" value="RING-Ubox_PUB"/>
    <property type="match status" value="1"/>
</dbReference>
<evidence type="ECO:0000313" key="8">
    <source>
        <dbReference type="EMBL" id="RLN69150.1"/>
    </source>
</evidence>
<dbReference type="PROSITE" id="PS51698">
    <property type="entry name" value="U_BOX"/>
    <property type="match status" value="1"/>
</dbReference>
<dbReference type="Pfam" id="PF12796">
    <property type="entry name" value="Ank_2"/>
    <property type="match status" value="2"/>
</dbReference>
<sequence length="605" mass="66139">MPVIVGGWAPSAVTPESRAVLERALADTDLAVTAVVSVRSQVVAGTNYDMGGAASTQASFEQMLACTMILGDAMVQGLDPRFVRFPDLYRLYDFHIGPKNPRDQASGFKGGNMLLIVRSPDADGKFQQLQLENGETIKTSAEKNADSDTAQVLADDQEANHLIVYMGNDKVVLDKATLHQPNNDGWTPLHSACHMLNAQEAGIAILKELISRKADLNLVTRRGPGSFSCGWTALHIACAYGLEALAIKLIRAGANVNTTNSVGWTPLYDVCHRGYTTVAQELLRAGAKHDVICPEFALCPFPGQFPLAEAARQGHASTVKMLLEWGINKNMTNKLGWTALHEAAYHSRVPIVKLLVVYGADVLLKTDRGSIAKDLTIHSEIRTMLEDIASHLPTSSSPSKPASEATESTSSSPPKVENKPGHPKKATALSRKEEYELLGDLPSLNTITIQDADSIEEDEEDAEAKAPIADSPPKENEQQKKKHRDPSKKKKKKKAGAQDIPPEFKCAVSLKLMKKPLRSPFGQVFERQVIEAWFRDFGNRCPLTGQPLTLQELVSDDKLREEIHEWKHGPRKSKPSDADAKESNGTLESKEAVTPASEQDDEYAF</sequence>
<keyword evidence="2" id="KW-0843">Virulence</keyword>
<dbReference type="GO" id="GO:0004842">
    <property type="term" value="F:ubiquitin-protein transferase activity"/>
    <property type="evidence" value="ECO:0007669"/>
    <property type="project" value="InterPro"/>
</dbReference>
<evidence type="ECO:0000256" key="1">
    <source>
        <dbReference type="ARBA" id="ARBA00022737"/>
    </source>
</evidence>
<feature type="region of interest" description="Disordered" evidence="5">
    <location>
        <begin position="391"/>
        <end position="430"/>
    </location>
</feature>
<reference evidence="9 10" key="1">
    <citation type="submission" date="2018-07" db="EMBL/GenBank/DDBJ databases">
        <title>Genome sequencing of oomycete isolates from Chile give support for New Zealand origin for Phytophthora kernoviae and make available the first Nothophytophthora sp. genome.</title>
        <authorList>
            <person name="Studholme D.J."/>
            <person name="Sanfuentes E."/>
            <person name="Panda P."/>
            <person name="Hill R."/>
            <person name="Sambles C."/>
            <person name="Grant M."/>
            <person name="Williams N.M."/>
            <person name="Mcdougal R.L."/>
        </authorList>
    </citation>
    <scope>NUCLEOTIDE SEQUENCE [LARGE SCALE GENOMIC DNA]</scope>
    <source>
        <strain evidence="8">Chile6</strain>
        <strain evidence="7">Chile7</strain>
    </source>
</reference>
<feature type="region of interest" description="Disordered" evidence="5">
    <location>
        <begin position="454"/>
        <end position="502"/>
    </location>
</feature>
<feature type="compositionally biased region" description="Low complexity" evidence="5">
    <location>
        <begin position="399"/>
        <end position="415"/>
    </location>
</feature>
<dbReference type="GO" id="GO:0004869">
    <property type="term" value="F:cysteine-type endopeptidase inhibitor activity"/>
    <property type="evidence" value="ECO:0007669"/>
    <property type="project" value="InterPro"/>
</dbReference>
<evidence type="ECO:0000313" key="10">
    <source>
        <dbReference type="Proteomes" id="UP000284657"/>
    </source>
</evidence>
<accession>A0A3F2S482</accession>
<dbReference type="Pfam" id="PF04564">
    <property type="entry name" value="U-box"/>
    <property type="match status" value="1"/>
</dbReference>
<feature type="compositionally biased region" description="Basic residues" evidence="5">
    <location>
        <begin position="480"/>
        <end position="495"/>
    </location>
</feature>
<dbReference type="SUPFAM" id="SSF57850">
    <property type="entry name" value="RING/U-box"/>
    <property type="match status" value="1"/>
</dbReference>
<organism evidence="8 9">
    <name type="scientific">Phytophthora kernoviae</name>
    <dbReference type="NCBI Taxonomy" id="325452"/>
    <lineage>
        <taxon>Eukaryota</taxon>
        <taxon>Sar</taxon>
        <taxon>Stramenopiles</taxon>
        <taxon>Oomycota</taxon>
        <taxon>Peronosporomycetes</taxon>
        <taxon>Peronosporales</taxon>
        <taxon>Peronosporaceae</taxon>
        <taxon>Phytophthora</taxon>
    </lineage>
</organism>
<evidence type="ECO:0000256" key="4">
    <source>
        <dbReference type="PROSITE-ProRule" id="PRU00023"/>
    </source>
</evidence>
<dbReference type="InterPro" id="IPR002110">
    <property type="entry name" value="Ankyrin_rpt"/>
</dbReference>
<dbReference type="GO" id="GO:0085020">
    <property type="term" value="P:protein K6-linked ubiquitination"/>
    <property type="evidence" value="ECO:0007669"/>
    <property type="project" value="TreeGrafter"/>
</dbReference>
<feature type="repeat" description="ANK" evidence="4">
    <location>
        <begin position="184"/>
        <end position="221"/>
    </location>
</feature>
<comment type="caution">
    <text evidence="8">The sequence shown here is derived from an EMBL/GenBank/DDBJ whole genome shotgun (WGS) entry which is preliminary data.</text>
</comment>
<evidence type="ECO:0000256" key="2">
    <source>
        <dbReference type="ARBA" id="ARBA00023026"/>
    </source>
</evidence>
<keyword evidence="1" id="KW-0677">Repeat</keyword>
<evidence type="ECO:0000313" key="7">
    <source>
        <dbReference type="EMBL" id="RLN68258.1"/>
    </source>
</evidence>
<dbReference type="PANTHER" id="PTHR24171:SF8">
    <property type="entry name" value="BRCA1-ASSOCIATED RING DOMAIN PROTEIN 1"/>
    <property type="match status" value="1"/>
</dbReference>
<protein>
    <recommendedName>
        <fullName evidence="6">U-box domain-containing protein</fullName>
    </recommendedName>
</protein>
<keyword evidence="3 4" id="KW-0040">ANK repeat</keyword>
<dbReference type="CDD" id="cd00042">
    <property type="entry name" value="CY"/>
    <property type="match status" value="1"/>
</dbReference>
<dbReference type="SMART" id="SM00504">
    <property type="entry name" value="Ubox"/>
    <property type="match status" value="1"/>
</dbReference>